<evidence type="ECO:0000313" key="3">
    <source>
        <dbReference type="EMBL" id="VFT86283.1"/>
    </source>
</evidence>
<evidence type="ECO:0000313" key="2">
    <source>
        <dbReference type="EMBL" id="KAF0700062.1"/>
    </source>
</evidence>
<feature type="region of interest" description="Disordered" evidence="1">
    <location>
        <begin position="114"/>
        <end position="154"/>
    </location>
</feature>
<name>A0A485KMW1_9STRA</name>
<evidence type="ECO:0000313" key="4">
    <source>
        <dbReference type="Proteomes" id="UP000332933"/>
    </source>
</evidence>
<sequence length="371" mass="40800">MLAMSSMVEAHHHHDLTGTKKWQSDDDAAVRRSVLLHMYVLPVSRVHGLMRTRLIVLKQKYGKVDQRISNIARRAELALYTRAHSRDEYGNPRTLCKRLHALIVKLYAHQNEVAKKRTRSASSSSTDSSDSTTSSEDGCDVHPADADGPPLLKRVKREPANSDILVDGHEGVLRTICSFLDTPTLVSFSSASRRARSFIPHCITSLRLRAANLPRTTTDPASWLAQFPHLTTLALVGENRFGFGEIAMENIDMGSNDAVEWLLDGVEATPLPRLKTLAFEHVYCDGLDDPLTARIAALPLPSLRRLVLVGNCVTDVGAMHLASLRRLAQLDVDNNFIGERGAAALAALPSTCSVSMQGNLVPRDDNNDEAM</sequence>
<accession>A0A485KMW1</accession>
<keyword evidence="4" id="KW-1185">Reference proteome</keyword>
<dbReference type="InterPro" id="IPR032675">
    <property type="entry name" value="LRR_dom_sf"/>
</dbReference>
<dbReference type="AlphaFoldDB" id="A0A485KMW1"/>
<dbReference type="EMBL" id="CAADRA010005161">
    <property type="protein sequence ID" value="VFT86283.1"/>
    <property type="molecule type" value="Genomic_DNA"/>
</dbReference>
<organism evidence="3 4">
    <name type="scientific">Aphanomyces stellatus</name>
    <dbReference type="NCBI Taxonomy" id="120398"/>
    <lineage>
        <taxon>Eukaryota</taxon>
        <taxon>Sar</taxon>
        <taxon>Stramenopiles</taxon>
        <taxon>Oomycota</taxon>
        <taxon>Saprolegniomycetes</taxon>
        <taxon>Saprolegniales</taxon>
        <taxon>Verrucalvaceae</taxon>
        <taxon>Aphanomyces</taxon>
    </lineage>
</organism>
<dbReference type="OrthoDB" id="164567at2759"/>
<reference evidence="3 4" key="1">
    <citation type="submission" date="2019-03" db="EMBL/GenBank/DDBJ databases">
        <authorList>
            <person name="Gaulin E."/>
            <person name="Dumas B."/>
        </authorList>
    </citation>
    <scope>NUCLEOTIDE SEQUENCE [LARGE SCALE GENOMIC DNA]</scope>
    <source>
        <strain evidence="3">CBS 568.67</strain>
    </source>
</reference>
<feature type="compositionally biased region" description="Low complexity" evidence="1">
    <location>
        <begin position="120"/>
        <end position="135"/>
    </location>
</feature>
<gene>
    <name evidence="3" type="primary">Aste57867_9403</name>
    <name evidence="2" type="ORF">As57867_009367</name>
    <name evidence="3" type="ORF">ASTE57867_9403</name>
</gene>
<dbReference type="Gene3D" id="3.80.10.10">
    <property type="entry name" value="Ribonuclease Inhibitor"/>
    <property type="match status" value="1"/>
</dbReference>
<dbReference type="EMBL" id="VJMH01005140">
    <property type="protein sequence ID" value="KAF0700062.1"/>
    <property type="molecule type" value="Genomic_DNA"/>
</dbReference>
<evidence type="ECO:0000256" key="1">
    <source>
        <dbReference type="SAM" id="MobiDB-lite"/>
    </source>
</evidence>
<dbReference type="Proteomes" id="UP000332933">
    <property type="component" value="Unassembled WGS sequence"/>
</dbReference>
<dbReference type="SUPFAM" id="SSF52047">
    <property type="entry name" value="RNI-like"/>
    <property type="match status" value="1"/>
</dbReference>
<protein>
    <submittedName>
        <fullName evidence="3">Aste57867_9403 protein</fullName>
    </submittedName>
</protein>
<reference evidence="2" key="2">
    <citation type="submission" date="2019-06" db="EMBL/GenBank/DDBJ databases">
        <title>Genomics analysis of Aphanomyces spp. identifies a new class of oomycete effector associated with host adaptation.</title>
        <authorList>
            <person name="Gaulin E."/>
        </authorList>
    </citation>
    <scope>NUCLEOTIDE SEQUENCE</scope>
    <source>
        <strain evidence="2">CBS 578.67</strain>
    </source>
</reference>
<proteinExistence type="predicted"/>